<keyword evidence="3 6" id="KW-0645">Protease</keyword>
<evidence type="ECO:0000256" key="3">
    <source>
        <dbReference type="ARBA" id="ARBA00022670"/>
    </source>
</evidence>
<protein>
    <recommendedName>
        <fullName evidence="6 7">Methionine aminopeptidase</fullName>
        <shortName evidence="6">MAP</shortName>
        <shortName evidence="6">MetAP</shortName>
        <ecNumber evidence="6 7">3.4.11.18</ecNumber>
    </recommendedName>
    <alternativeName>
        <fullName evidence="6">Peptidase M</fullName>
    </alternativeName>
</protein>
<dbReference type="HAMAP" id="MF_01974">
    <property type="entry name" value="MetAP_1"/>
    <property type="match status" value="1"/>
</dbReference>
<dbReference type="STRING" id="48256.CLHUN_31410"/>
<evidence type="ECO:0000256" key="5">
    <source>
        <dbReference type="ARBA" id="ARBA00022801"/>
    </source>
</evidence>
<keyword evidence="10" id="KW-1185">Reference proteome</keyword>
<evidence type="ECO:0000313" key="9">
    <source>
        <dbReference type="EMBL" id="OPX42997.1"/>
    </source>
</evidence>
<dbReference type="Gene3D" id="3.90.230.10">
    <property type="entry name" value="Creatinase/methionine aminopeptidase superfamily"/>
    <property type="match status" value="1"/>
</dbReference>
<comment type="cofactor">
    <cofactor evidence="6">
        <name>Co(2+)</name>
        <dbReference type="ChEBI" id="CHEBI:48828"/>
    </cofactor>
    <cofactor evidence="6">
        <name>Zn(2+)</name>
        <dbReference type="ChEBI" id="CHEBI:29105"/>
    </cofactor>
    <cofactor evidence="6">
        <name>Mn(2+)</name>
        <dbReference type="ChEBI" id="CHEBI:29035"/>
    </cofactor>
    <cofactor evidence="6">
        <name>Fe(2+)</name>
        <dbReference type="ChEBI" id="CHEBI:29033"/>
    </cofactor>
    <text evidence="6">Binds 2 divalent metal cations per subunit. Has a high-affinity and a low affinity metal-binding site. The true nature of the physiological cofactor is under debate. The enzyme is active with cobalt, zinc, manganese or divalent iron ions. Most likely, methionine aminopeptidases function as mononuclear Fe(2+)-metalloproteases under physiological conditions, and the catalytically relevant metal-binding site has been assigned to the histidine-containing high-affinity site.</text>
</comment>
<proteinExistence type="inferred from homology"/>
<dbReference type="OrthoDB" id="9802055at2"/>
<evidence type="ECO:0000256" key="1">
    <source>
        <dbReference type="ARBA" id="ARBA00002521"/>
    </source>
</evidence>
<dbReference type="PANTHER" id="PTHR43330:SF27">
    <property type="entry name" value="METHIONINE AMINOPEPTIDASE"/>
    <property type="match status" value="1"/>
</dbReference>
<keyword evidence="5 6" id="KW-0378">Hydrolase</keyword>
<reference evidence="9 10" key="1">
    <citation type="submission" date="2017-03" db="EMBL/GenBank/DDBJ databases">
        <title>Genome sequence of Clostridium hungatei DSM 14427.</title>
        <authorList>
            <person name="Poehlein A."/>
            <person name="Daniel R."/>
        </authorList>
    </citation>
    <scope>NUCLEOTIDE SEQUENCE [LARGE SCALE GENOMIC DNA]</scope>
    <source>
        <strain evidence="9 10">DSM 14427</strain>
    </source>
</reference>
<dbReference type="CDD" id="cd01086">
    <property type="entry name" value="MetAP1"/>
    <property type="match status" value="1"/>
</dbReference>
<feature type="domain" description="Peptidase M24" evidence="8">
    <location>
        <begin position="11"/>
        <end position="247"/>
    </location>
</feature>
<gene>
    <name evidence="9" type="primary">map_1</name>
    <name evidence="6" type="synonym">map</name>
    <name evidence="9" type="ORF">CLHUN_31410</name>
</gene>
<evidence type="ECO:0000256" key="4">
    <source>
        <dbReference type="ARBA" id="ARBA00022723"/>
    </source>
</evidence>
<comment type="caution">
    <text evidence="9">The sequence shown here is derived from an EMBL/GenBank/DDBJ whole genome shotgun (WGS) entry which is preliminary data.</text>
</comment>
<evidence type="ECO:0000313" key="10">
    <source>
        <dbReference type="Proteomes" id="UP000191554"/>
    </source>
</evidence>
<comment type="catalytic activity">
    <reaction evidence="6 7">
        <text>Release of N-terminal amino acids, preferentially methionine, from peptides and arylamides.</text>
        <dbReference type="EC" id="3.4.11.18"/>
    </reaction>
</comment>
<evidence type="ECO:0000256" key="7">
    <source>
        <dbReference type="RuleBase" id="RU003653"/>
    </source>
</evidence>
<dbReference type="GO" id="GO:0004239">
    <property type="term" value="F:initiator methionyl aminopeptidase activity"/>
    <property type="evidence" value="ECO:0007669"/>
    <property type="project" value="UniProtKB-UniRule"/>
</dbReference>
<name>A0A1V4SIC7_RUMHU</name>
<feature type="binding site" evidence="6">
    <location>
        <position position="113"/>
    </location>
    <ligand>
        <name>a divalent metal cation</name>
        <dbReference type="ChEBI" id="CHEBI:60240"/>
        <label>2</label>
        <note>catalytic</note>
    </ligand>
</feature>
<dbReference type="NCBIfam" id="TIGR00500">
    <property type="entry name" value="met_pdase_I"/>
    <property type="match status" value="1"/>
</dbReference>
<dbReference type="GO" id="GO:0006508">
    <property type="term" value="P:proteolysis"/>
    <property type="evidence" value="ECO:0007669"/>
    <property type="project" value="UniProtKB-KW"/>
</dbReference>
<dbReference type="PANTHER" id="PTHR43330">
    <property type="entry name" value="METHIONINE AMINOPEPTIDASE"/>
    <property type="match status" value="1"/>
</dbReference>
<comment type="subunit">
    <text evidence="6">Monomer.</text>
</comment>
<dbReference type="SUPFAM" id="SSF55920">
    <property type="entry name" value="Creatinase/aminopeptidase"/>
    <property type="match status" value="1"/>
</dbReference>
<dbReference type="RefSeq" id="WP_080065578.1">
    <property type="nucleotide sequence ID" value="NZ_MZGX01000022.1"/>
</dbReference>
<dbReference type="InterPro" id="IPR001714">
    <property type="entry name" value="Pept_M24_MAP"/>
</dbReference>
<sequence length="256" mass="28067">MFTIKSQSEIDKMRKAGEVLYETLQLLKKNIAPGVTTKELDRIAFDNIKKHKAVPSFMGYNPGVPGVVPFPASICTSVNEEVVHGIPSSLNHLKDGDIISIDVGVYLDGYHADAARTYGVGKISHEAQKLISETRQSFYEGLKQMEIGKHIRDISEAIQMHAESNGFSVVRDFVGHGIGKDLHELPDIPNYITKRRGAKLESGMTIAVEPMVNAGDYSVRLQNNSWTVVTADGSLSAHYENTVAITANGPLLLTKF</sequence>
<dbReference type="InterPro" id="IPR036005">
    <property type="entry name" value="Creatinase/aminopeptidase-like"/>
</dbReference>
<dbReference type="GO" id="GO:0046872">
    <property type="term" value="F:metal ion binding"/>
    <property type="evidence" value="ECO:0007669"/>
    <property type="project" value="UniProtKB-UniRule"/>
</dbReference>
<dbReference type="EC" id="3.4.11.18" evidence="6 7"/>
<evidence type="ECO:0000259" key="8">
    <source>
        <dbReference type="Pfam" id="PF00557"/>
    </source>
</evidence>
<evidence type="ECO:0000256" key="6">
    <source>
        <dbReference type="HAMAP-Rule" id="MF_01974"/>
    </source>
</evidence>
<dbReference type="GO" id="GO:0005829">
    <property type="term" value="C:cytosol"/>
    <property type="evidence" value="ECO:0007669"/>
    <property type="project" value="TreeGrafter"/>
</dbReference>
<feature type="binding site" evidence="6">
    <location>
        <position position="240"/>
    </location>
    <ligand>
        <name>a divalent metal cation</name>
        <dbReference type="ChEBI" id="CHEBI:60240"/>
        <label>1</label>
    </ligand>
</feature>
<comment type="similarity">
    <text evidence="6">Belongs to the peptidase M24A family. Methionine aminopeptidase type 1 subfamily.</text>
</comment>
<dbReference type="AlphaFoldDB" id="A0A1V4SIC7"/>
<feature type="binding site" evidence="6">
    <location>
        <position position="240"/>
    </location>
    <ligand>
        <name>a divalent metal cation</name>
        <dbReference type="ChEBI" id="CHEBI:60240"/>
        <label>2</label>
        <note>catalytic</note>
    </ligand>
</feature>
<comment type="function">
    <text evidence="1 6">Removes the N-terminal methionine from nascent proteins. The N-terminal methionine is often cleaved when the second residue in the primary sequence is small and uncharged (Met-Ala-, Cys, Gly, Pro, Ser, Thr, or Val). Requires deformylation of the N(alpha)-formylated initiator methionine before it can be hydrolyzed.</text>
</comment>
<dbReference type="EMBL" id="MZGX01000022">
    <property type="protein sequence ID" value="OPX42997.1"/>
    <property type="molecule type" value="Genomic_DNA"/>
</dbReference>
<feature type="binding site" evidence="6">
    <location>
        <position position="102"/>
    </location>
    <ligand>
        <name>a divalent metal cation</name>
        <dbReference type="ChEBI" id="CHEBI:60240"/>
        <label>1</label>
    </ligand>
</feature>
<dbReference type="Proteomes" id="UP000191554">
    <property type="component" value="Unassembled WGS sequence"/>
</dbReference>
<dbReference type="InterPro" id="IPR002467">
    <property type="entry name" value="Pept_M24A_MAP1"/>
</dbReference>
<dbReference type="PRINTS" id="PR00599">
    <property type="entry name" value="MAPEPTIDASE"/>
</dbReference>
<feature type="binding site" evidence="6">
    <location>
        <position position="113"/>
    </location>
    <ligand>
        <name>a divalent metal cation</name>
        <dbReference type="ChEBI" id="CHEBI:60240"/>
        <label>1</label>
    </ligand>
</feature>
<organism evidence="9 10">
    <name type="scientific">Ruminiclostridium hungatei</name>
    <name type="common">Clostridium hungatei</name>
    <dbReference type="NCBI Taxonomy" id="48256"/>
    <lineage>
        <taxon>Bacteria</taxon>
        <taxon>Bacillati</taxon>
        <taxon>Bacillota</taxon>
        <taxon>Clostridia</taxon>
        <taxon>Eubacteriales</taxon>
        <taxon>Oscillospiraceae</taxon>
        <taxon>Ruminiclostridium</taxon>
    </lineage>
</organism>
<feature type="binding site" evidence="6">
    <location>
        <position position="209"/>
    </location>
    <ligand>
        <name>a divalent metal cation</name>
        <dbReference type="ChEBI" id="CHEBI:60240"/>
        <label>2</label>
        <note>catalytic</note>
    </ligand>
</feature>
<dbReference type="GO" id="GO:0070006">
    <property type="term" value="F:metalloaminopeptidase activity"/>
    <property type="evidence" value="ECO:0007669"/>
    <property type="project" value="UniProtKB-UniRule"/>
</dbReference>
<keyword evidence="4 6" id="KW-0479">Metal-binding</keyword>
<evidence type="ECO:0000256" key="2">
    <source>
        <dbReference type="ARBA" id="ARBA00022438"/>
    </source>
</evidence>
<keyword evidence="2 6" id="KW-0031">Aminopeptidase</keyword>
<dbReference type="InterPro" id="IPR000994">
    <property type="entry name" value="Pept_M24"/>
</dbReference>
<dbReference type="PROSITE" id="PS00680">
    <property type="entry name" value="MAP_1"/>
    <property type="match status" value="1"/>
</dbReference>
<feature type="binding site" evidence="6">
    <location>
        <position position="183"/>
    </location>
    <ligand>
        <name>substrate</name>
    </ligand>
</feature>
<feature type="binding site" evidence="6">
    <location>
        <position position="176"/>
    </location>
    <ligand>
        <name>a divalent metal cation</name>
        <dbReference type="ChEBI" id="CHEBI:60240"/>
        <label>2</label>
        <note>catalytic</note>
    </ligand>
</feature>
<dbReference type="Pfam" id="PF00557">
    <property type="entry name" value="Peptidase_M24"/>
    <property type="match status" value="1"/>
</dbReference>
<feature type="binding site" evidence="6">
    <location>
        <position position="84"/>
    </location>
    <ligand>
        <name>substrate</name>
    </ligand>
</feature>
<accession>A0A1V4SIC7</accession>